<dbReference type="InterPro" id="IPR003652">
    <property type="entry name" value="Ataxin_AXH_dom"/>
</dbReference>
<evidence type="ECO:0000256" key="2">
    <source>
        <dbReference type="ARBA" id="ARBA00017229"/>
    </source>
</evidence>
<organism evidence="16">
    <name type="scientific">Homalodisca liturata</name>
    <dbReference type="NCBI Taxonomy" id="320908"/>
    <lineage>
        <taxon>Eukaryota</taxon>
        <taxon>Metazoa</taxon>
        <taxon>Ecdysozoa</taxon>
        <taxon>Arthropoda</taxon>
        <taxon>Hexapoda</taxon>
        <taxon>Insecta</taxon>
        <taxon>Pterygota</taxon>
        <taxon>Neoptera</taxon>
        <taxon>Paraneoptera</taxon>
        <taxon>Hemiptera</taxon>
        <taxon>Auchenorrhyncha</taxon>
        <taxon>Membracoidea</taxon>
        <taxon>Cicadellidae</taxon>
        <taxon>Cicadellinae</taxon>
        <taxon>Proconiini</taxon>
        <taxon>Homalodisca</taxon>
    </lineage>
</organism>
<dbReference type="PANTHER" id="PTHR15499">
    <property type="entry name" value="HMG BOX-CONTAINING PROTEIN 1"/>
    <property type="match status" value="1"/>
</dbReference>
<dbReference type="GO" id="GO:0000981">
    <property type="term" value="F:DNA-binding transcription factor activity, RNA polymerase II-specific"/>
    <property type="evidence" value="ECO:0007669"/>
    <property type="project" value="TreeGrafter"/>
</dbReference>
<keyword evidence="8" id="KW-0804">Transcription</keyword>
<evidence type="ECO:0000256" key="7">
    <source>
        <dbReference type="ARBA" id="ARBA00023125"/>
    </source>
</evidence>
<dbReference type="PROSITE" id="PS50118">
    <property type="entry name" value="HMG_BOX_2"/>
    <property type="match status" value="1"/>
</dbReference>
<dbReference type="AlphaFoldDB" id="A0A1B6JE19"/>
<evidence type="ECO:0000256" key="1">
    <source>
        <dbReference type="ARBA" id="ARBA00004123"/>
    </source>
</evidence>
<accession>A0A1B6JE19</accession>
<dbReference type="InterPro" id="IPR036910">
    <property type="entry name" value="HMG_box_dom_sf"/>
</dbReference>
<evidence type="ECO:0000256" key="10">
    <source>
        <dbReference type="ARBA" id="ARBA00025095"/>
    </source>
</evidence>
<evidence type="ECO:0000256" key="3">
    <source>
        <dbReference type="ARBA" id="ARBA00022491"/>
    </source>
</evidence>
<evidence type="ECO:0000259" key="15">
    <source>
        <dbReference type="PROSITE" id="PS50118"/>
    </source>
</evidence>
<keyword evidence="9 13" id="KW-0539">Nucleus</keyword>
<evidence type="ECO:0000256" key="14">
    <source>
        <dbReference type="SAM" id="MobiDB-lite"/>
    </source>
</evidence>
<evidence type="ECO:0000256" key="6">
    <source>
        <dbReference type="ARBA" id="ARBA00023015"/>
    </source>
</evidence>
<evidence type="ECO:0000256" key="4">
    <source>
        <dbReference type="ARBA" id="ARBA00022687"/>
    </source>
</evidence>
<dbReference type="SUPFAM" id="SSF47095">
    <property type="entry name" value="HMG-box"/>
    <property type="match status" value="1"/>
</dbReference>
<dbReference type="Gene3D" id="1.10.30.10">
    <property type="entry name" value="High mobility group box domain"/>
    <property type="match status" value="1"/>
</dbReference>
<dbReference type="GO" id="GO:0005634">
    <property type="term" value="C:nucleus"/>
    <property type="evidence" value="ECO:0007669"/>
    <property type="project" value="UniProtKB-SubCell"/>
</dbReference>
<dbReference type="SUPFAM" id="SSF102031">
    <property type="entry name" value="AXH domain"/>
    <property type="match status" value="1"/>
</dbReference>
<keyword evidence="5" id="KW-0832">Ubl conjugation</keyword>
<name>A0A1B6JE19_9HEMI</name>
<evidence type="ECO:0000256" key="9">
    <source>
        <dbReference type="ARBA" id="ARBA00023242"/>
    </source>
</evidence>
<reference evidence="16" key="1">
    <citation type="submission" date="2015-11" db="EMBL/GenBank/DDBJ databases">
        <title>De novo transcriptome assembly of four potential Pierce s Disease insect vectors from Arizona vineyards.</title>
        <authorList>
            <person name="Tassone E.E."/>
        </authorList>
    </citation>
    <scope>NUCLEOTIDE SEQUENCE</scope>
</reference>
<evidence type="ECO:0000313" key="16">
    <source>
        <dbReference type="EMBL" id="JAS97541.1"/>
    </source>
</evidence>
<dbReference type="PANTHER" id="PTHR15499:SF3">
    <property type="entry name" value="HMG BOX-CONTAINING PROTEIN 1"/>
    <property type="match status" value="1"/>
</dbReference>
<evidence type="ECO:0000256" key="11">
    <source>
        <dbReference type="ARBA" id="ARBA00030026"/>
    </source>
</evidence>
<gene>
    <name evidence="16" type="ORF">g.30741</name>
</gene>
<keyword evidence="6" id="KW-0805">Transcription regulation</keyword>
<evidence type="ECO:0000256" key="5">
    <source>
        <dbReference type="ARBA" id="ARBA00022843"/>
    </source>
</evidence>
<dbReference type="InterPro" id="IPR009071">
    <property type="entry name" value="HMG_box_dom"/>
</dbReference>
<evidence type="ECO:0000256" key="8">
    <source>
        <dbReference type="ARBA" id="ARBA00023163"/>
    </source>
</evidence>
<dbReference type="Pfam" id="PF00505">
    <property type="entry name" value="HMG_box"/>
    <property type="match status" value="1"/>
</dbReference>
<keyword evidence="3" id="KW-0678">Repressor</keyword>
<keyword evidence="4" id="KW-0879">Wnt signaling pathway</keyword>
<proteinExistence type="predicted"/>
<comment type="function">
    <text evidence="10">Transcriptional repressor that binds to the promoter region of target genes. Plays a role in the regulation of the cell cycle and of the Wnt pathway. Binds preferentially to the sequence 5'-TTCATTCATTCA-3'. Binding to the histone H1.0 promoter is enhanced by interaction with RB1. Disrupts the interaction between DNA and TCF4.</text>
</comment>
<comment type="subcellular location">
    <subcellularLocation>
        <location evidence="1">Nucleus</location>
    </subcellularLocation>
</comment>
<evidence type="ECO:0000256" key="12">
    <source>
        <dbReference type="ARBA" id="ARBA00030708"/>
    </source>
</evidence>
<feature type="region of interest" description="Disordered" evidence="14">
    <location>
        <begin position="301"/>
        <end position="329"/>
    </location>
</feature>
<dbReference type="GO" id="GO:0016055">
    <property type="term" value="P:Wnt signaling pathway"/>
    <property type="evidence" value="ECO:0007669"/>
    <property type="project" value="UniProtKB-KW"/>
</dbReference>
<feature type="domain" description="HMG box" evidence="15">
    <location>
        <begin position="330"/>
        <end position="398"/>
    </location>
</feature>
<protein>
    <recommendedName>
        <fullName evidence="2">HMG box-containing protein 1</fullName>
    </recommendedName>
    <alternativeName>
        <fullName evidence="12">HMG box transcription factor 1</fullName>
    </alternativeName>
    <alternativeName>
        <fullName evidence="11">High mobility group box transcription factor 1</fullName>
    </alternativeName>
</protein>
<evidence type="ECO:0000256" key="13">
    <source>
        <dbReference type="PROSITE-ProRule" id="PRU00267"/>
    </source>
</evidence>
<dbReference type="GO" id="GO:0000978">
    <property type="term" value="F:RNA polymerase II cis-regulatory region sequence-specific DNA binding"/>
    <property type="evidence" value="ECO:0007669"/>
    <property type="project" value="TreeGrafter"/>
</dbReference>
<dbReference type="EMBL" id="GECU01010165">
    <property type="protein sequence ID" value="JAS97541.1"/>
    <property type="molecule type" value="Transcribed_RNA"/>
</dbReference>
<dbReference type="SMART" id="SM00398">
    <property type="entry name" value="HMG"/>
    <property type="match status" value="1"/>
</dbReference>
<dbReference type="GO" id="GO:0003723">
    <property type="term" value="F:RNA binding"/>
    <property type="evidence" value="ECO:0007669"/>
    <property type="project" value="InterPro"/>
</dbReference>
<sequence length="407" mass="45582">MSLDESYLHSVDDQPKDLTVKTAKKMKPIPPPLNLTPEEMEKMPLSMLKEFAMIATSPKSPLMQKHLPFRKRAHSIPVNLAKQETGVTIPPTVEENSVSVYESHSIPSSPSVAVSAHRSHIELISSPDLTRDSYVLDLSTGASSVLLSPAPSSLGSSREELTDSAKHLKFMSWNYPWPPPAWHCFQSGVRVKVGGCWRPVEEMTTYPGELLVERVSLTTSSQITCCALSSRSEVVVDITPCHPLLVKDRGWVALCPDSFHKRYGLKCLALQPGDILLQPSIPLPLPSPDICERIKRFSFPTLEESPPSPAVLLSPPTTPTRKSQEMADKPKRPMNAFMLFAKRYRLELIQTNPGKDNRAISVILGEAWRMLPQEERDKYIQGARDLSEEQKLLYPDCWKRKRSHSTS</sequence>
<feature type="DNA-binding region" description="HMG box" evidence="13">
    <location>
        <begin position="330"/>
        <end position="398"/>
    </location>
</feature>
<dbReference type="InterPro" id="IPR036096">
    <property type="entry name" value="Ataxin_AXH_dom_sf"/>
</dbReference>
<feature type="compositionally biased region" description="Low complexity" evidence="14">
    <location>
        <begin position="302"/>
        <end position="315"/>
    </location>
</feature>
<keyword evidence="7 13" id="KW-0238">DNA-binding</keyword>
<dbReference type="InterPro" id="IPR039655">
    <property type="entry name" value="HBP1"/>
</dbReference>
<dbReference type="Pfam" id="PF08517">
    <property type="entry name" value="AXH"/>
    <property type="match status" value="1"/>
</dbReference>